<sequence length="946" mass="110671">MDPAETLVTKLNELLDAVQKGEIDDVKTIVDWFEQDVDRNRTLLPAVYAGARPCPTQDDLVIAACSHNQKCVLDYLLIETDILEYLTDSTQHITQVTEKRTEAVRHALRLEDFEMVEKLYNYWSGDLYWNGYEKNKFEDLGKILKDAESPKNFFSWVCNIFKKILILCRFKDINQQLLINFKCLVTLNDFQQELYSKLPEPLSHDAPAEDTARVLLTVLSIYDEYSNIEKVRIPNVDHQLEFQLKSYFEDNNSTYFKALAYIKYEVYFRKLDFNIALLLLEKLHIIRNHLEARFNKSNAFLNDNTILQKDYKTKSSSYNDIECAIYHLIYRTSEDWRLYLPADRQLTVETHHLGIHNGIIGKLKTTYDLHKLYNGPVLYFEREHFKTCLGNLREILNDYFIQPDPYHGEGKPNNKDEKILDKNYLKPMMYVSDHYSLNKIVTYIEALEQTAKADVIMIERVLQVTGEMVKATEKTSHLSEMTKTFLPIAVPKDTIKHLEGIRTFLSHTDKERLSIRIDIENKQADMLLNVKDELVKIKERIVLIFDLCKSILDKSLLQKGLKLLEKRIEKLPGGARQRRHEICRLYKERGNDLVSEDGEYYRNIWEPADLSYQLLKEITHLLQNLDEISSKKKRIDNEINKKFTKMLSTYIQDAKQTLELMRRNNRCVESVNKTLNIHNIPNLKYSPTSQDINEARDKLKRKINDIDSIEFPTDFSRHWKSKERMVNLLLNGDIPGDISFDMFASIGKFGTNNTPDPSNIDKLYSILEKMELVYLMSNQSTNNTNACQKTNVLFTEIKNLYENTVTKTEKLKKFTKKHPTNGQEELIMCFVNRIYLLRNTLCYPQQIPLSKLVQRYKSDPEFRFTLETLLADIENIIKLKKGEETSKKSDKMLEGIVLRHVLCHGNPFLEVIGDLINCHELPRELLLKAKTFAEDQEKLGALYDLF</sequence>
<name>A0A9J7IYL1_SPOLT</name>
<dbReference type="AlphaFoldDB" id="A0A9J7IYL1"/>
<evidence type="ECO:0000313" key="1">
    <source>
        <dbReference type="Proteomes" id="UP000301870"/>
    </source>
</evidence>
<keyword evidence="1" id="KW-1185">Reference proteome</keyword>
<organism evidence="1 2">
    <name type="scientific">Spodoptera litura</name>
    <name type="common">Asian cotton leafworm</name>
    <dbReference type="NCBI Taxonomy" id="69820"/>
    <lineage>
        <taxon>Eukaryota</taxon>
        <taxon>Metazoa</taxon>
        <taxon>Ecdysozoa</taxon>
        <taxon>Arthropoda</taxon>
        <taxon>Hexapoda</taxon>
        <taxon>Insecta</taxon>
        <taxon>Pterygota</taxon>
        <taxon>Neoptera</taxon>
        <taxon>Endopterygota</taxon>
        <taxon>Lepidoptera</taxon>
        <taxon>Glossata</taxon>
        <taxon>Ditrysia</taxon>
        <taxon>Noctuoidea</taxon>
        <taxon>Noctuidae</taxon>
        <taxon>Amphipyrinae</taxon>
        <taxon>Spodoptera</taxon>
    </lineage>
</organism>
<dbReference type="RefSeq" id="XP_022830294.1">
    <property type="nucleotide sequence ID" value="XM_022974526.1"/>
</dbReference>
<dbReference type="KEGG" id="sliu:111359087"/>
<gene>
    <name evidence="2" type="primary">LOC111359087</name>
</gene>
<dbReference type="GeneID" id="111359087"/>
<accession>A0A9J7IYL1</accession>
<protein>
    <submittedName>
        <fullName evidence="2">Uncharacterized protein LOC111359087</fullName>
    </submittedName>
</protein>
<dbReference type="OrthoDB" id="194358at2759"/>
<evidence type="ECO:0000313" key="2">
    <source>
        <dbReference type="RefSeq" id="XP_022830294.1"/>
    </source>
</evidence>
<dbReference type="Proteomes" id="UP000301870">
    <property type="component" value="Chromosome 28"/>
</dbReference>
<proteinExistence type="predicted"/>
<reference evidence="2" key="1">
    <citation type="submission" date="2025-08" db="UniProtKB">
        <authorList>
            <consortium name="RefSeq"/>
        </authorList>
    </citation>
    <scope>IDENTIFICATION</scope>
    <source>
        <strain evidence="2">Ishihara</strain>
        <tissue evidence="2">Whole body</tissue>
    </source>
</reference>